<dbReference type="Pfam" id="PF02115">
    <property type="entry name" value="Rho_GDI"/>
    <property type="match status" value="1"/>
</dbReference>
<comment type="subcellular location">
    <subcellularLocation>
        <location evidence="1">Cytoplasm</location>
    </subcellularLocation>
</comment>
<reference evidence="5 6" key="1">
    <citation type="submission" date="2023-11" db="EMBL/GenBank/DDBJ databases">
        <title>Dfirmibasis_genome.</title>
        <authorList>
            <person name="Edelbroek B."/>
            <person name="Kjellin J."/>
            <person name="Jerlstrom-Hultqvist J."/>
            <person name="Soderbom F."/>
        </authorList>
    </citation>
    <scope>NUCLEOTIDE SEQUENCE [LARGE SCALE GENOMIC DNA]</scope>
    <source>
        <strain evidence="5 6">TNS-C-14</strain>
    </source>
</reference>
<keyword evidence="6" id="KW-1185">Reference proteome</keyword>
<comment type="caution">
    <text evidence="5">The sequence shown here is derived from an EMBL/GenBank/DDBJ whole genome shotgun (WGS) entry which is preliminary data.</text>
</comment>
<proteinExistence type="inferred from homology"/>
<dbReference type="Gene3D" id="2.70.50.30">
    <property type="entry name" value="Coagulation Factor XIII, subunit A, domain 1"/>
    <property type="match status" value="1"/>
</dbReference>
<dbReference type="FunFam" id="2.70.50.30:FF:000004">
    <property type="entry name" value="Rho GDP-dissociation inhibitor 1"/>
    <property type="match status" value="1"/>
</dbReference>
<dbReference type="EMBL" id="JAVFKY010000003">
    <property type="protein sequence ID" value="KAK5579900.1"/>
    <property type="molecule type" value="Genomic_DNA"/>
</dbReference>
<organism evidence="5 6">
    <name type="scientific">Dictyostelium firmibasis</name>
    <dbReference type="NCBI Taxonomy" id="79012"/>
    <lineage>
        <taxon>Eukaryota</taxon>
        <taxon>Amoebozoa</taxon>
        <taxon>Evosea</taxon>
        <taxon>Eumycetozoa</taxon>
        <taxon>Dictyostelia</taxon>
        <taxon>Dictyosteliales</taxon>
        <taxon>Dictyosteliaceae</taxon>
        <taxon>Dictyostelium</taxon>
    </lineage>
</organism>
<dbReference type="InterPro" id="IPR014756">
    <property type="entry name" value="Ig_E-set"/>
</dbReference>
<evidence type="ECO:0000256" key="1">
    <source>
        <dbReference type="ARBA" id="ARBA00004496"/>
    </source>
</evidence>
<evidence type="ECO:0000256" key="3">
    <source>
        <dbReference type="ARBA" id="ARBA00022468"/>
    </source>
</evidence>
<dbReference type="AlphaFoldDB" id="A0AAN7U6D8"/>
<gene>
    <name evidence="5" type="ORF">RB653_009588</name>
</gene>
<comment type="similarity">
    <text evidence="2">Belongs to the Rho GDI family.</text>
</comment>
<evidence type="ECO:0000256" key="4">
    <source>
        <dbReference type="ARBA" id="ARBA00022490"/>
    </source>
</evidence>
<dbReference type="PRINTS" id="PR00492">
    <property type="entry name" value="RHOGDI"/>
</dbReference>
<dbReference type="Proteomes" id="UP001344447">
    <property type="component" value="Unassembled WGS sequence"/>
</dbReference>
<dbReference type="GO" id="GO:0005096">
    <property type="term" value="F:GTPase activator activity"/>
    <property type="evidence" value="ECO:0007669"/>
    <property type="project" value="UniProtKB-KW"/>
</dbReference>
<protein>
    <recommendedName>
        <fullName evidence="7">Rho GDP-dissociation inhibitor</fullName>
    </recommendedName>
</protein>
<evidence type="ECO:0008006" key="7">
    <source>
        <dbReference type="Google" id="ProtNLM"/>
    </source>
</evidence>
<dbReference type="GO" id="GO:0005829">
    <property type="term" value="C:cytosol"/>
    <property type="evidence" value="ECO:0007669"/>
    <property type="project" value="TreeGrafter"/>
</dbReference>
<dbReference type="GO" id="GO:0005094">
    <property type="term" value="F:Rho GDP-dissociation inhibitor activity"/>
    <property type="evidence" value="ECO:0007669"/>
    <property type="project" value="InterPro"/>
</dbReference>
<dbReference type="SUPFAM" id="SSF81296">
    <property type="entry name" value="E set domains"/>
    <property type="match status" value="1"/>
</dbReference>
<dbReference type="GO" id="GO:0007266">
    <property type="term" value="P:Rho protein signal transduction"/>
    <property type="evidence" value="ECO:0007669"/>
    <property type="project" value="InterPro"/>
</dbReference>
<evidence type="ECO:0000313" key="6">
    <source>
        <dbReference type="Proteomes" id="UP001344447"/>
    </source>
</evidence>
<dbReference type="PANTHER" id="PTHR10980">
    <property type="entry name" value="RHO GDP-DISSOCIATION INHIBITOR"/>
    <property type="match status" value="1"/>
</dbReference>
<dbReference type="GO" id="GO:0016020">
    <property type="term" value="C:membrane"/>
    <property type="evidence" value="ECO:0007669"/>
    <property type="project" value="TreeGrafter"/>
</dbReference>
<evidence type="ECO:0000256" key="2">
    <source>
        <dbReference type="ARBA" id="ARBA00009758"/>
    </source>
</evidence>
<name>A0AAN7U6D8_9MYCE</name>
<keyword evidence="4" id="KW-0963">Cytoplasm</keyword>
<sequence length="197" mass="22241">MSDNHEEDSNVPAYVPGKHVSVDQLKQQDAGDEALKRYKESLLGTGVHAPKDDPRKLVIKEMKIQIEGRPDIIYPLDRPELIIEMKSKPFILKESCHYKITLTFNIQHDIVSGLKQINSVYRKGIKVSTEKHMLGSFAPQALAHSVTTPRHGWEEAPSGILARGSYTAKVVFTDDDNQEHLSVEYAFSIKSDWKSDD</sequence>
<keyword evidence="3" id="KW-0343">GTPase activation</keyword>
<dbReference type="PANTHER" id="PTHR10980:SF3">
    <property type="entry name" value="LD16419P"/>
    <property type="match status" value="1"/>
</dbReference>
<evidence type="ECO:0000313" key="5">
    <source>
        <dbReference type="EMBL" id="KAK5579900.1"/>
    </source>
</evidence>
<dbReference type="InterPro" id="IPR000406">
    <property type="entry name" value="Rho_GDI"/>
</dbReference>
<dbReference type="InterPro" id="IPR024792">
    <property type="entry name" value="RhoGDI_dom_sf"/>
</dbReference>
<accession>A0AAN7U6D8</accession>